<keyword evidence="1" id="KW-0812">Transmembrane</keyword>
<accession>B2W399</accession>
<keyword evidence="1" id="KW-1133">Transmembrane helix</keyword>
<gene>
    <name evidence="2" type="ORF">PTRG_04949</name>
</gene>
<keyword evidence="1" id="KW-0472">Membrane</keyword>
<evidence type="ECO:0000256" key="1">
    <source>
        <dbReference type="SAM" id="Phobius"/>
    </source>
</evidence>
<evidence type="ECO:0000313" key="3">
    <source>
        <dbReference type="Proteomes" id="UP000001471"/>
    </source>
</evidence>
<dbReference type="AlphaFoldDB" id="B2W399"/>
<sequence length="55" mass="5949">MKIVFYSMTAGLMNIGGLMFQCGGLSLIACTNLFRHMEIGSTMMVWGNGEGSLDL</sequence>
<name>B2W399_PYRTR</name>
<dbReference type="EMBL" id="DS231618">
    <property type="protein sequence ID" value="EDU47856.1"/>
    <property type="molecule type" value="Genomic_DNA"/>
</dbReference>
<protein>
    <submittedName>
        <fullName evidence="2">Uncharacterized protein</fullName>
    </submittedName>
</protein>
<evidence type="ECO:0000313" key="2">
    <source>
        <dbReference type="EMBL" id="EDU47856.1"/>
    </source>
</evidence>
<dbReference type="InParanoid" id="B2W399"/>
<reference evidence="3" key="1">
    <citation type="journal article" date="2013" name="G3 (Bethesda)">
        <title>Comparative genomics of a plant-pathogenic fungus, Pyrenophora tritici-repentis, reveals transduplication and the impact of repeat elements on pathogenicity and population divergence.</title>
        <authorList>
            <person name="Manning V.A."/>
            <person name="Pandelova I."/>
            <person name="Dhillon B."/>
            <person name="Wilhelm L.J."/>
            <person name="Goodwin S.B."/>
            <person name="Berlin A.M."/>
            <person name="Figueroa M."/>
            <person name="Freitag M."/>
            <person name="Hane J.K."/>
            <person name="Henrissat B."/>
            <person name="Holman W.H."/>
            <person name="Kodira C.D."/>
            <person name="Martin J."/>
            <person name="Oliver R.P."/>
            <person name="Robbertse B."/>
            <person name="Schackwitz W."/>
            <person name="Schwartz D.C."/>
            <person name="Spatafora J.W."/>
            <person name="Turgeon B.G."/>
            <person name="Yandava C."/>
            <person name="Young S."/>
            <person name="Zhou S."/>
            <person name="Zeng Q."/>
            <person name="Grigoriev I.V."/>
            <person name="Ma L.-J."/>
            <person name="Ciuffetti L.M."/>
        </authorList>
    </citation>
    <scope>NUCLEOTIDE SEQUENCE [LARGE SCALE GENOMIC DNA]</scope>
    <source>
        <strain evidence="3">Pt-1C-BFP</strain>
    </source>
</reference>
<proteinExistence type="predicted"/>
<dbReference type="PROSITE" id="PS51257">
    <property type="entry name" value="PROKAR_LIPOPROTEIN"/>
    <property type="match status" value="1"/>
</dbReference>
<organism evidence="2 3">
    <name type="scientific">Pyrenophora tritici-repentis (strain Pt-1C-BFP)</name>
    <name type="common">Wheat tan spot fungus</name>
    <name type="synonym">Drechslera tritici-repentis</name>
    <dbReference type="NCBI Taxonomy" id="426418"/>
    <lineage>
        <taxon>Eukaryota</taxon>
        <taxon>Fungi</taxon>
        <taxon>Dikarya</taxon>
        <taxon>Ascomycota</taxon>
        <taxon>Pezizomycotina</taxon>
        <taxon>Dothideomycetes</taxon>
        <taxon>Pleosporomycetidae</taxon>
        <taxon>Pleosporales</taxon>
        <taxon>Pleosporineae</taxon>
        <taxon>Pleosporaceae</taxon>
        <taxon>Pyrenophora</taxon>
    </lineage>
</organism>
<dbReference type="HOGENOM" id="CLU_3033465_0_0_1"/>
<feature type="transmembrane region" description="Helical" evidence="1">
    <location>
        <begin position="12"/>
        <end position="34"/>
    </location>
</feature>
<dbReference type="Proteomes" id="UP000001471">
    <property type="component" value="Unassembled WGS sequence"/>
</dbReference>